<dbReference type="EnsemblPlants" id="AES90248">
    <property type="protein sequence ID" value="AES90248"/>
    <property type="gene ID" value="MTR_4g087150"/>
</dbReference>
<dbReference type="PROSITE" id="PS51375">
    <property type="entry name" value="PPR"/>
    <property type="match status" value="5"/>
</dbReference>
<evidence type="ECO:0000256" key="2">
    <source>
        <dbReference type="PROSITE-ProRule" id="PRU00708"/>
    </source>
</evidence>
<evidence type="ECO:0000256" key="1">
    <source>
        <dbReference type="ARBA" id="ARBA00022737"/>
    </source>
</evidence>
<dbReference type="EMBL" id="CM001220">
    <property type="protein sequence ID" value="AES90248.2"/>
    <property type="molecule type" value="Genomic_DNA"/>
</dbReference>
<dbReference type="Proteomes" id="UP000002051">
    <property type="component" value="Chromosome 4"/>
</dbReference>
<reference evidence="3 6" key="1">
    <citation type="journal article" date="2011" name="Nature">
        <title>The Medicago genome provides insight into the evolution of rhizobial symbioses.</title>
        <authorList>
            <person name="Young N.D."/>
            <person name="Debelle F."/>
            <person name="Oldroyd G.E."/>
            <person name="Geurts R."/>
            <person name="Cannon S.B."/>
            <person name="Udvardi M.K."/>
            <person name="Benedito V.A."/>
            <person name="Mayer K.F."/>
            <person name="Gouzy J."/>
            <person name="Schoof H."/>
            <person name="Van de Peer Y."/>
            <person name="Proost S."/>
            <person name="Cook D.R."/>
            <person name="Meyers B.C."/>
            <person name="Spannagl M."/>
            <person name="Cheung F."/>
            <person name="De Mita S."/>
            <person name="Krishnakumar V."/>
            <person name="Gundlach H."/>
            <person name="Zhou S."/>
            <person name="Mudge J."/>
            <person name="Bharti A.K."/>
            <person name="Murray J.D."/>
            <person name="Naoumkina M.A."/>
            <person name="Rosen B."/>
            <person name="Silverstein K.A."/>
            <person name="Tang H."/>
            <person name="Rombauts S."/>
            <person name="Zhao P.X."/>
            <person name="Zhou P."/>
            <person name="Barbe V."/>
            <person name="Bardou P."/>
            <person name="Bechner M."/>
            <person name="Bellec A."/>
            <person name="Berger A."/>
            <person name="Berges H."/>
            <person name="Bidwell S."/>
            <person name="Bisseling T."/>
            <person name="Choisne N."/>
            <person name="Couloux A."/>
            <person name="Denny R."/>
            <person name="Deshpande S."/>
            <person name="Dai X."/>
            <person name="Doyle J.J."/>
            <person name="Dudez A.M."/>
            <person name="Farmer A.D."/>
            <person name="Fouteau S."/>
            <person name="Franken C."/>
            <person name="Gibelin C."/>
            <person name="Gish J."/>
            <person name="Goldstein S."/>
            <person name="Gonzalez A.J."/>
            <person name="Green P.J."/>
            <person name="Hallab A."/>
            <person name="Hartog M."/>
            <person name="Hua A."/>
            <person name="Humphray S.J."/>
            <person name="Jeong D.H."/>
            <person name="Jing Y."/>
            <person name="Jocker A."/>
            <person name="Kenton S.M."/>
            <person name="Kim D.J."/>
            <person name="Klee K."/>
            <person name="Lai H."/>
            <person name="Lang C."/>
            <person name="Lin S."/>
            <person name="Macmil S.L."/>
            <person name="Magdelenat G."/>
            <person name="Matthews L."/>
            <person name="McCorrison J."/>
            <person name="Monaghan E.L."/>
            <person name="Mun J.H."/>
            <person name="Najar F.Z."/>
            <person name="Nicholson C."/>
            <person name="Noirot C."/>
            <person name="O'Bleness M."/>
            <person name="Paule C.R."/>
            <person name="Poulain J."/>
            <person name="Prion F."/>
            <person name="Qin B."/>
            <person name="Qu C."/>
            <person name="Retzel E.F."/>
            <person name="Riddle C."/>
            <person name="Sallet E."/>
            <person name="Samain S."/>
            <person name="Samson N."/>
            <person name="Sanders I."/>
            <person name="Saurat O."/>
            <person name="Scarpelli C."/>
            <person name="Schiex T."/>
            <person name="Segurens B."/>
            <person name="Severin A.J."/>
            <person name="Sherrier D.J."/>
            <person name="Shi R."/>
            <person name="Sims S."/>
            <person name="Singer S.R."/>
            <person name="Sinharoy S."/>
            <person name="Sterck L."/>
            <person name="Viollet A."/>
            <person name="Wang B.B."/>
            <person name="Wang K."/>
            <person name="Wang M."/>
            <person name="Wang X."/>
            <person name="Warfsmann J."/>
            <person name="Weissenbach J."/>
            <person name="White D.D."/>
            <person name="White J.D."/>
            <person name="Wiley G.B."/>
            <person name="Wincker P."/>
            <person name="Xing Y."/>
            <person name="Yang L."/>
            <person name="Yao Z."/>
            <person name="Ying F."/>
            <person name="Zhai J."/>
            <person name="Zhou L."/>
            <person name="Zuber A."/>
            <person name="Denarie J."/>
            <person name="Dixon R.A."/>
            <person name="May G.D."/>
            <person name="Schwartz D.C."/>
            <person name="Rogers J."/>
            <person name="Quetier F."/>
            <person name="Town C.D."/>
            <person name="Roe B.A."/>
        </authorList>
    </citation>
    <scope>NUCLEOTIDE SEQUENCE [LARGE SCALE GENOMIC DNA]</scope>
    <source>
        <strain evidence="3">A17</strain>
        <strain evidence="5 6">cv. Jemalong A17</strain>
    </source>
</reference>
<dbReference type="eggNOG" id="KOG4197">
    <property type="taxonomic scope" value="Eukaryota"/>
</dbReference>
<feature type="repeat" description="PPR" evidence="2">
    <location>
        <begin position="334"/>
        <end position="368"/>
    </location>
</feature>
<keyword evidence="6" id="KW-1185">Reference proteome</keyword>
<dbReference type="HOGENOM" id="CLU_002706_15_6_1"/>
<feature type="repeat" description="PPR" evidence="2">
    <location>
        <begin position="67"/>
        <end position="101"/>
    </location>
</feature>
<protein>
    <submittedName>
        <fullName evidence="3">PPR containing plant-like protein</fullName>
    </submittedName>
    <submittedName>
        <fullName evidence="4">Putative tetratricopeptide-like helical domain-containing protein</fullName>
    </submittedName>
</protein>
<gene>
    <name evidence="5" type="primary">11443453</name>
    <name evidence="3" type="ordered locus">MTR_4g087150</name>
    <name evidence="4" type="ORF">MtrunA17_Chr4g0045481</name>
</gene>
<dbReference type="EMBL" id="PSQE01000004">
    <property type="protein sequence ID" value="RHN62259.1"/>
    <property type="molecule type" value="Genomic_DNA"/>
</dbReference>
<dbReference type="InterPro" id="IPR002885">
    <property type="entry name" value="PPR_rpt"/>
</dbReference>
<dbReference type="FunFam" id="1.25.40.10:FF:001488">
    <property type="entry name" value="pentatricopeptide repeat-containing protein At2g13600-like"/>
    <property type="match status" value="1"/>
</dbReference>
<dbReference type="InterPro" id="IPR046848">
    <property type="entry name" value="E_motif"/>
</dbReference>
<feature type="repeat" description="PPR" evidence="2">
    <location>
        <begin position="168"/>
        <end position="202"/>
    </location>
</feature>
<dbReference type="GO" id="GO:0003723">
    <property type="term" value="F:RNA binding"/>
    <property type="evidence" value="ECO:0007669"/>
    <property type="project" value="InterPro"/>
</dbReference>
<name>G7JMJ4_MEDTR</name>
<feature type="repeat" description="PPR" evidence="2">
    <location>
        <begin position="397"/>
        <end position="427"/>
    </location>
</feature>
<dbReference type="OrthoDB" id="1248375at2759"/>
<dbReference type="GO" id="GO:0009451">
    <property type="term" value="P:RNA modification"/>
    <property type="evidence" value="ECO:0007669"/>
    <property type="project" value="InterPro"/>
</dbReference>
<dbReference type="Proteomes" id="UP000265566">
    <property type="component" value="Chromosome 4"/>
</dbReference>
<dbReference type="Gene3D" id="1.25.40.10">
    <property type="entry name" value="Tetratricopeptide repeat domain"/>
    <property type="match status" value="5"/>
</dbReference>
<sequence length="724" mass="81567">MTLFLKFSPVSTTWKRKQKLQFFTTLLEASQPYPPHVISTNISIAHHAKTGKLVEARHMFDEMPLRTVSSWNTMISGYSQWGKYTEALTLVSFMHSSCVKFNEVSFSACLSACTRGGSLFLGKQIHSLLFKSGYQRFGPVGSALLHYYVQCCGIREAEMVFEELRDENHVLWSLMLAGYVQRDMIGDAMEIFEKMPVRDVVAWTTLISGYAKREDGCERALDLFGCMRRSSEVLPNEFTLDCVLRVCARLRILYVGKVVHGLCIKDGFDFDNSVSSALAEFYCVSDAVDDAKRVYESMVGEACSNVADSLIGGLVSMGRVKEAGMIFYGLRDKTLISNNLMIKGYAMSGQFKKSKKLFEKMSLKHLTSLNTMITVYSKNGELDEAVKLFDKTKGERNCVTWNSMMSGYIHNGEHSEALKLYVTMRRFLVEYSRSTFSVLFRACAYLCSFQQGQLLHAHLAKTPYQENVYVGTALVDFYSKCGHLADAQRSFTSIFSPNVAAWTALINGYAYHGCGSEAISRFRSMLDQGVVPNAATFVAVLSACSHAGLVDEGLKFFHSMQINYRITPTIEHYTCVVDLLGRSGRVKEAEEFIIQMPIKADGVIWGALLNASCFWNNVELGERAAVKLFSLDPNSVSALVTLSNMYARRGRWGKKTKIRKRLQSLELRKDQGFSWIELNNNVHLFSVEDTTHPYSDVIYKTVEHITATINSIVPFNYLYSSNDR</sequence>
<dbReference type="InterPro" id="IPR046960">
    <property type="entry name" value="PPR_At4g14850-like_plant"/>
</dbReference>
<dbReference type="PANTHER" id="PTHR47926:SF347">
    <property type="entry name" value="PENTATRICOPEPTIDE REPEAT-CONTAINING PROTEIN"/>
    <property type="match status" value="1"/>
</dbReference>
<dbReference type="NCBIfam" id="TIGR00756">
    <property type="entry name" value="PPR"/>
    <property type="match status" value="7"/>
</dbReference>
<accession>G7JMJ4</accession>
<evidence type="ECO:0000313" key="7">
    <source>
        <dbReference type="Proteomes" id="UP000265566"/>
    </source>
</evidence>
<dbReference type="KEGG" id="mtr:11443453"/>
<reference evidence="3 6" key="2">
    <citation type="journal article" date="2014" name="BMC Genomics">
        <title>An improved genome release (version Mt4.0) for the model legume Medicago truncatula.</title>
        <authorList>
            <person name="Tang H."/>
            <person name="Krishnakumar V."/>
            <person name="Bidwell S."/>
            <person name="Rosen B."/>
            <person name="Chan A."/>
            <person name="Zhou S."/>
            <person name="Gentzbittel L."/>
            <person name="Childs K.L."/>
            <person name="Yandell M."/>
            <person name="Gundlach H."/>
            <person name="Mayer K.F."/>
            <person name="Schwartz D.C."/>
            <person name="Town C.D."/>
        </authorList>
    </citation>
    <scope>GENOME REANNOTATION</scope>
    <source>
        <strain evidence="5 6">cv. Jemalong A17</strain>
    </source>
</reference>
<keyword evidence="1" id="KW-0677">Repeat</keyword>
<evidence type="ECO:0000313" key="5">
    <source>
        <dbReference type="EnsemblPlants" id="AES90248"/>
    </source>
</evidence>
<dbReference type="Pfam" id="PF20431">
    <property type="entry name" value="E_motif"/>
    <property type="match status" value="1"/>
</dbReference>
<dbReference type="ExpressionAtlas" id="G7JMJ4">
    <property type="expression patterns" value="differential"/>
</dbReference>
<feature type="repeat" description="PPR" evidence="2">
    <location>
        <begin position="498"/>
        <end position="532"/>
    </location>
</feature>
<organism evidence="3 6">
    <name type="scientific">Medicago truncatula</name>
    <name type="common">Barrel medic</name>
    <name type="synonym">Medicago tribuloides</name>
    <dbReference type="NCBI Taxonomy" id="3880"/>
    <lineage>
        <taxon>Eukaryota</taxon>
        <taxon>Viridiplantae</taxon>
        <taxon>Streptophyta</taxon>
        <taxon>Embryophyta</taxon>
        <taxon>Tracheophyta</taxon>
        <taxon>Spermatophyta</taxon>
        <taxon>Magnoliopsida</taxon>
        <taxon>eudicotyledons</taxon>
        <taxon>Gunneridae</taxon>
        <taxon>Pentapetalae</taxon>
        <taxon>rosids</taxon>
        <taxon>fabids</taxon>
        <taxon>Fabales</taxon>
        <taxon>Fabaceae</taxon>
        <taxon>Papilionoideae</taxon>
        <taxon>50 kb inversion clade</taxon>
        <taxon>NPAAA clade</taxon>
        <taxon>Hologalegina</taxon>
        <taxon>IRL clade</taxon>
        <taxon>Trifolieae</taxon>
        <taxon>Medicago</taxon>
    </lineage>
</organism>
<dbReference type="PANTHER" id="PTHR47926">
    <property type="entry name" value="PENTATRICOPEPTIDE REPEAT-CONTAINING PROTEIN"/>
    <property type="match status" value="1"/>
</dbReference>
<dbReference type="AlphaFoldDB" id="G7JMJ4"/>
<evidence type="ECO:0000313" key="6">
    <source>
        <dbReference type="Proteomes" id="UP000002051"/>
    </source>
</evidence>
<reference evidence="4" key="5">
    <citation type="journal article" date="2018" name="Nat. Plants">
        <title>Whole-genome landscape of Medicago truncatula symbiotic genes.</title>
        <authorList>
            <person name="Pecrix Y."/>
            <person name="Gamas P."/>
            <person name="Carrere S."/>
        </authorList>
    </citation>
    <scope>NUCLEOTIDE SEQUENCE</scope>
    <source>
        <tissue evidence="4">Leaves</tissue>
    </source>
</reference>
<dbReference type="Pfam" id="PF01535">
    <property type="entry name" value="PPR"/>
    <property type="match status" value="7"/>
</dbReference>
<reference evidence="7" key="4">
    <citation type="journal article" date="2018" name="Nat. Plants">
        <title>Whole-genome landscape of Medicago truncatula symbiotic genes.</title>
        <authorList>
            <person name="Pecrix Y."/>
            <person name="Staton S.E."/>
            <person name="Sallet E."/>
            <person name="Lelandais-Briere C."/>
            <person name="Moreau S."/>
            <person name="Carrere S."/>
            <person name="Blein T."/>
            <person name="Jardinaud M.F."/>
            <person name="Latrasse D."/>
            <person name="Zouine M."/>
            <person name="Zahm M."/>
            <person name="Kreplak J."/>
            <person name="Mayjonade B."/>
            <person name="Satge C."/>
            <person name="Perez M."/>
            <person name="Cauet S."/>
            <person name="Marande W."/>
            <person name="Chantry-Darmon C."/>
            <person name="Lopez-Roques C."/>
            <person name="Bouchez O."/>
            <person name="Berard A."/>
            <person name="Debelle F."/>
            <person name="Munos S."/>
            <person name="Bendahmane A."/>
            <person name="Berges H."/>
            <person name="Niebel A."/>
            <person name="Buitink J."/>
            <person name="Frugier F."/>
            <person name="Benhamed M."/>
            <person name="Crespi M."/>
            <person name="Gouzy J."/>
            <person name="Gamas P."/>
        </authorList>
    </citation>
    <scope>NUCLEOTIDE SEQUENCE [LARGE SCALE GENOMIC DNA]</scope>
    <source>
        <strain evidence="7">cv. Jemalong A17</strain>
    </source>
</reference>
<dbReference type="Pfam" id="PF13041">
    <property type="entry name" value="PPR_2"/>
    <property type="match status" value="2"/>
</dbReference>
<accession>A0A0C3X1X6</accession>
<evidence type="ECO:0000313" key="4">
    <source>
        <dbReference type="EMBL" id="RHN62259.1"/>
    </source>
</evidence>
<dbReference type="InterPro" id="IPR011990">
    <property type="entry name" value="TPR-like_helical_dom_sf"/>
</dbReference>
<reference evidence="5" key="3">
    <citation type="submission" date="2015-04" db="UniProtKB">
        <authorList>
            <consortium name="EnsemblPlants"/>
        </authorList>
    </citation>
    <scope>IDENTIFICATION</scope>
    <source>
        <strain evidence="5">cv. Jemalong A17</strain>
    </source>
</reference>
<dbReference type="Gramene" id="rna24814">
    <property type="protein sequence ID" value="RHN62259.1"/>
    <property type="gene ID" value="gene24814"/>
</dbReference>
<dbReference type="PaxDb" id="3880-AES90248"/>
<proteinExistence type="predicted"/>
<evidence type="ECO:0000313" key="3">
    <source>
        <dbReference type="EMBL" id="AES90248.2"/>
    </source>
</evidence>